<dbReference type="InterPro" id="IPR011990">
    <property type="entry name" value="TPR-like_helical_dom_sf"/>
</dbReference>
<feature type="repeat" description="TPR" evidence="1">
    <location>
        <begin position="472"/>
        <end position="505"/>
    </location>
</feature>
<evidence type="ECO:0000313" key="4">
    <source>
        <dbReference type="Proteomes" id="UP000184440"/>
    </source>
</evidence>
<evidence type="ECO:0000256" key="1">
    <source>
        <dbReference type="PROSITE-ProRule" id="PRU00339"/>
    </source>
</evidence>
<dbReference type="RefSeq" id="WP_342761125.1">
    <property type="nucleotide sequence ID" value="NZ_FRCS01000002.1"/>
</dbReference>
<organism evidence="3 4">
    <name type="scientific">Cryptosporangium aurantiacum</name>
    <dbReference type="NCBI Taxonomy" id="134849"/>
    <lineage>
        <taxon>Bacteria</taxon>
        <taxon>Bacillati</taxon>
        <taxon>Actinomycetota</taxon>
        <taxon>Actinomycetes</taxon>
        <taxon>Cryptosporangiales</taxon>
        <taxon>Cryptosporangiaceae</taxon>
        <taxon>Cryptosporangium</taxon>
    </lineage>
</organism>
<feature type="domain" description="Novel STAND NTPase 1" evidence="2">
    <location>
        <begin position="8"/>
        <end position="378"/>
    </location>
</feature>
<dbReference type="InterPro" id="IPR027417">
    <property type="entry name" value="P-loop_NTPase"/>
</dbReference>
<dbReference type="Pfam" id="PF20703">
    <property type="entry name" value="nSTAND1"/>
    <property type="match status" value="1"/>
</dbReference>
<dbReference type="SUPFAM" id="SSF48452">
    <property type="entry name" value="TPR-like"/>
    <property type="match status" value="1"/>
</dbReference>
<dbReference type="Proteomes" id="UP000184440">
    <property type="component" value="Unassembled WGS sequence"/>
</dbReference>
<evidence type="ECO:0000259" key="2">
    <source>
        <dbReference type="Pfam" id="PF20703"/>
    </source>
</evidence>
<dbReference type="PROSITE" id="PS50005">
    <property type="entry name" value="TPR"/>
    <property type="match status" value="2"/>
</dbReference>
<feature type="repeat" description="TPR" evidence="1">
    <location>
        <begin position="540"/>
        <end position="573"/>
    </location>
</feature>
<evidence type="ECO:0000313" key="3">
    <source>
        <dbReference type="EMBL" id="SHM99748.1"/>
    </source>
</evidence>
<dbReference type="STRING" id="134849.SAMN05443668_102480"/>
<gene>
    <name evidence="3" type="ORF">SAMN05443668_102480</name>
</gene>
<name>A0A1M7N836_9ACTN</name>
<dbReference type="Gene3D" id="3.40.50.300">
    <property type="entry name" value="P-loop containing nucleotide triphosphate hydrolases"/>
    <property type="match status" value="1"/>
</dbReference>
<reference evidence="3 4" key="1">
    <citation type="submission" date="2016-11" db="EMBL/GenBank/DDBJ databases">
        <authorList>
            <person name="Jaros S."/>
            <person name="Januszkiewicz K."/>
            <person name="Wedrychowicz H."/>
        </authorList>
    </citation>
    <scope>NUCLEOTIDE SEQUENCE [LARGE SCALE GENOMIC DNA]</scope>
    <source>
        <strain evidence="3 4">DSM 46144</strain>
    </source>
</reference>
<proteinExistence type="predicted"/>
<dbReference type="SMART" id="SM00028">
    <property type="entry name" value="TPR"/>
    <property type="match status" value="3"/>
</dbReference>
<dbReference type="SUPFAM" id="SSF52540">
    <property type="entry name" value="P-loop containing nucleoside triphosphate hydrolases"/>
    <property type="match status" value="1"/>
</dbReference>
<dbReference type="Gene3D" id="1.25.40.10">
    <property type="entry name" value="Tetratricopeptide repeat domain"/>
    <property type="match status" value="1"/>
</dbReference>
<accession>A0A1M7N836</accession>
<dbReference type="InterPro" id="IPR019734">
    <property type="entry name" value="TPR_rpt"/>
</dbReference>
<dbReference type="EMBL" id="FRCS01000002">
    <property type="protein sequence ID" value="SHM99748.1"/>
    <property type="molecule type" value="Genomic_DNA"/>
</dbReference>
<dbReference type="AlphaFoldDB" id="A0A1M7N836"/>
<keyword evidence="1" id="KW-0802">TPR repeat</keyword>
<dbReference type="InterPro" id="IPR049052">
    <property type="entry name" value="nSTAND1"/>
</dbReference>
<keyword evidence="4" id="KW-1185">Reference proteome</keyword>
<protein>
    <recommendedName>
        <fullName evidence="2">Novel STAND NTPase 1 domain-containing protein</fullName>
    </recommendedName>
</protein>
<sequence length="595" mass="64809">MTTYPTDPYVGLRAYTEFDRDRFHGRSREIGEVVDLWLGSQLLVLFGSSGVGKSSLLNAGVLPALSVDYADTAAVLPVGRIAPGPPSATNLSNPYLETLLSTWFPDVEWVGQPLDVVLNQYVQQFDVGKAERRPLLCAIDQFEDLFTGGSRSRHHREDFIELLAEALEEVAGVHLLVSIGTEQIGDLMAVEDVLDALPHRRYRLLSLTPEDAIEAATRPLVGTGIEFAPDALTVLVERAKVATSTVLRGEIENREEPVDPMLLQVCCAAAWARRHADVIRVTDLLPEVDGHHVLRAYCAEIVAAAADAGDVPEGWVWEILSRTFITEIGTRRPVPVDELPDSDVPTAVVEVLLRRSLITSVAEDGQRWYEITHDRLVEPIRLGGRPWLRPSRLPAELLWEAEQALKAGDLPTAERRAAEAVDTSGDDSLVRAEGAFLRGVVAFRIGHHLEAETHLVLAVQQFSALGDPMSIGRVQAELGRLYLATDRVTQAIEELQAASQANPGDAAITINLARALRSAGERRASAAVLSAYLSAYRGEASALVERGLILVELHEYRSALADFADAIRFDPAAAARADVADALGVARRRAEGESL</sequence>